<organism evidence="8 9">
    <name type="scientific">Nautilia profundicola (strain ATCC BAA-1463 / DSM 18972 / AmH)</name>
    <dbReference type="NCBI Taxonomy" id="598659"/>
    <lineage>
        <taxon>Bacteria</taxon>
        <taxon>Pseudomonadati</taxon>
        <taxon>Campylobacterota</taxon>
        <taxon>Epsilonproteobacteria</taxon>
        <taxon>Nautiliales</taxon>
        <taxon>Nautiliaceae</taxon>
        <taxon>Nautilia</taxon>
    </lineage>
</organism>
<dbReference type="GO" id="GO:0003841">
    <property type="term" value="F:1-acylglycerol-3-phosphate O-acyltransferase activity"/>
    <property type="evidence" value="ECO:0007669"/>
    <property type="project" value="UniProtKB-EC"/>
</dbReference>
<evidence type="ECO:0000313" key="8">
    <source>
        <dbReference type="EMBL" id="ACM92280.1"/>
    </source>
</evidence>
<evidence type="ECO:0000256" key="1">
    <source>
        <dbReference type="ARBA" id="ARBA00005189"/>
    </source>
</evidence>
<protein>
    <submittedName>
        <fullName evidence="8">1-acyl-sn-glycerol-3-phosphate acyltransferase</fullName>
        <ecNumber evidence="8">2.3.1.51</ecNumber>
    </submittedName>
</protein>
<keyword evidence="5 8" id="KW-0012">Acyltransferase</keyword>
<dbReference type="EMBL" id="CP001279">
    <property type="protein sequence ID" value="ACM92280.1"/>
    <property type="molecule type" value="Genomic_DNA"/>
</dbReference>
<evidence type="ECO:0000256" key="5">
    <source>
        <dbReference type="ARBA" id="ARBA00023315"/>
    </source>
</evidence>
<proteinExistence type="predicted"/>
<dbReference type="RefSeq" id="WP_012663652.1">
    <property type="nucleotide sequence ID" value="NC_012115.1"/>
</dbReference>
<dbReference type="PANTHER" id="PTHR10434:SF59">
    <property type="entry name" value="1-ACYL-SN-GLYCEROL-3-PHOSPHATE ACYLTRANSFERASE"/>
    <property type="match status" value="1"/>
</dbReference>
<evidence type="ECO:0000313" key="9">
    <source>
        <dbReference type="Proteomes" id="UP000000448"/>
    </source>
</evidence>
<evidence type="ECO:0000256" key="6">
    <source>
        <dbReference type="SAM" id="Phobius"/>
    </source>
</evidence>
<evidence type="ECO:0000259" key="7">
    <source>
        <dbReference type="SMART" id="SM00563"/>
    </source>
</evidence>
<dbReference type="InterPro" id="IPR002123">
    <property type="entry name" value="Plipid/glycerol_acylTrfase"/>
</dbReference>
<keyword evidence="9" id="KW-1185">Reference proteome</keyword>
<dbReference type="CDD" id="cd07989">
    <property type="entry name" value="LPLAT_AGPAT-like"/>
    <property type="match status" value="1"/>
</dbReference>
<dbReference type="STRING" id="598659.NAMH_0646"/>
<keyword evidence="3" id="KW-0594">Phospholipid biosynthesis</keyword>
<feature type="domain" description="Phospholipid/glycerol acyltransferase" evidence="7">
    <location>
        <begin position="64"/>
        <end position="180"/>
    </location>
</feature>
<comment type="pathway">
    <text evidence="1">Lipid metabolism.</text>
</comment>
<keyword evidence="3" id="KW-0443">Lipid metabolism</keyword>
<keyword evidence="6" id="KW-1133">Transmembrane helix</keyword>
<evidence type="ECO:0000256" key="3">
    <source>
        <dbReference type="ARBA" id="ARBA00023209"/>
    </source>
</evidence>
<dbReference type="PANTHER" id="PTHR10434">
    <property type="entry name" value="1-ACYL-SN-GLYCEROL-3-PHOSPHATE ACYLTRANSFERASE"/>
    <property type="match status" value="1"/>
</dbReference>
<evidence type="ECO:0000256" key="2">
    <source>
        <dbReference type="ARBA" id="ARBA00022679"/>
    </source>
</evidence>
<keyword evidence="3" id="KW-0444">Lipid biosynthesis</keyword>
<feature type="transmembrane region" description="Helical" evidence="6">
    <location>
        <begin position="6"/>
        <end position="29"/>
    </location>
</feature>
<keyword evidence="2 8" id="KW-0808">Transferase</keyword>
<sequence length="230" mass="26385">MKILDSIISLLKLAAGGICVFFTGLLCGLNPKNELKYRKGCSRFLTSLIARDIIIEGKIDPEAKLLIGNHTSNLDIALMETVIPEKLIWVAKKELGEIPVIKYMLTKTDMILVDRSDKRSVLKMLREIKDRTNRGFKVVLFPEGTRNKINPKKMIKWKNGAKAVAEKLNLKVQPFVIINLPFAFKQKPFRIEKQTIKIIFLPSFNPNEHPNWFEETKAKMQEVLDKEYSS</sequence>
<evidence type="ECO:0000256" key="4">
    <source>
        <dbReference type="ARBA" id="ARBA00023264"/>
    </source>
</evidence>
<name>B9L8V0_NAUPA</name>
<keyword evidence="6" id="KW-0472">Membrane</keyword>
<dbReference type="OrthoDB" id="9809618at2"/>
<dbReference type="HOGENOM" id="CLU_027938_6_3_7"/>
<dbReference type="Proteomes" id="UP000000448">
    <property type="component" value="Chromosome"/>
</dbReference>
<keyword evidence="6" id="KW-0812">Transmembrane</keyword>
<dbReference type="KEGG" id="nam:NAMH_0646"/>
<keyword evidence="4" id="KW-1208">Phospholipid metabolism</keyword>
<accession>B9L8V0</accession>
<dbReference type="GO" id="GO:0006654">
    <property type="term" value="P:phosphatidic acid biosynthetic process"/>
    <property type="evidence" value="ECO:0007669"/>
    <property type="project" value="TreeGrafter"/>
</dbReference>
<dbReference type="Pfam" id="PF01553">
    <property type="entry name" value="Acyltransferase"/>
    <property type="match status" value="1"/>
</dbReference>
<dbReference type="SMART" id="SM00563">
    <property type="entry name" value="PlsC"/>
    <property type="match status" value="1"/>
</dbReference>
<dbReference type="eggNOG" id="COG0204">
    <property type="taxonomic scope" value="Bacteria"/>
</dbReference>
<dbReference type="EC" id="2.3.1.51" evidence="8"/>
<reference evidence="8 9" key="1">
    <citation type="journal article" date="2009" name="PLoS Genet.">
        <title>Adaptations to submarine hydrothermal environments exemplified by the genome of Nautilia profundicola.</title>
        <authorList>
            <person name="Campbell B.J."/>
            <person name="Smith J.L."/>
            <person name="Hanson T.E."/>
            <person name="Klotz M.G."/>
            <person name="Stein L.Y."/>
            <person name="Lee C.K."/>
            <person name="Wu D."/>
            <person name="Robinson J.M."/>
            <person name="Khouri H.M."/>
            <person name="Eisen J.A."/>
            <person name="Cary S.C."/>
        </authorList>
    </citation>
    <scope>NUCLEOTIDE SEQUENCE [LARGE SCALE GENOMIC DNA]</scope>
    <source>
        <strain evidence="9">ATCC BAA-1463 / DSM 18972 / AmH</strain>
    </source>
</reference>
<dbReference type="SUPFAM" id="SSF69593">
    <property type="entry name" value="Glycerol-3-phosphate (1)-acyltransferase"/>
    <property type="match status" value="1"/>
</dbReference>
<dbReference type="AlphaFoldDB" id="B9L8V0"/>
<gene>
    <name evidence="8" type="ordered locus">NAMH_0646</name>
</gene>